<dbReference type="AlphaFoldDB" id="A0AAJ2JET0"/>
<dbReference type="Proteomes" id="UP001251948">
    <property type="component" value="Unassembled WGS sequence"/>
</dbReference>
<organism evidence="1 2">
    <name type="scientific">Stenotrophomonas maltophilia</name>
    <name type="common">Pseudomonas maltophilia</name>
    <name type="synonym">Xanthomonas maltophilia</name>
    <dbReference type="NCBI Taxonomy" id="40324"/>
    <lineage>
        <taxon>Bacteria</taxon>
        <taxon>Pseudomonadati</taxon>
        <taxon>Pseudomonadota</taxon>
        <taxon>Gammaproteobacteria</taxon>
        <taxon>Lysobacterales</taxon>
        <taxon>Lysobacteraceae</taxon>
        <taxon>Stenotrophomonas</taxon>
        <taxon>Stenotrophomonas maltophilia group</taxon>
    </lineage>
</organism>
<accession>A0AAJ2JET0</accession>
<dbReference type="RefSeq" id="WP_312562338.1">
    <property type="nucleotide sequence ID" value="NZ_JAVSKO010000004.1"/>
</dbReference>
<reference evidence="1" key="1">
    <citation type="submission" date="2023-07" db="EMBL/GenBank/DDBJ databases">
        <title>Comparative genomics of clinical Stenotrophomonas maltophilia isolates reveals regions of diversity which correlate with colonization and persistence in vivo.</title>
        <authorList>
            <person name="Mcdaniel M.S."/>
            <person name="Swords W.E."/>
            <person name="Sumpter N.A."/>
            <person name="Lindgren N.R."/>
            <person name="Billiot C.E."/>
        </authorList>
    </citation>
    <scope>NUCLEOTIDE SEQUENCE</scope>
    <source>
        <strain evidence="1">Ism4</strain>
    </source>
</reference>
<comment type="caution">
    <text evidence="1">The sequence shown here is derived from an EMBL/GenBank/DDBJ whole genome shotgun (WGS) entry which is preliminary data.</text>
</comment>
<evidence type="ECO:0000313" key="2">
    <source>
        <dbReference type="Proteomes" id="UP001251948"/>
    </source>
</evidence>
<name>A0AAJ2JET0_STEMA</name>
<protein>
    <submittedName>
        <fullName evidence="1">Uncharacterized protein</fullName>
    </submittedName>
</protein>
<gene>
    <name evidence="1" type="ORF">ROV92_11715</name>
</gene>
<proteinExistence type="predicted"/>
<dbReference type="EMBL" id="JAVSKO010000004">
    <property type="protein sequence ID" value="MDT3468653.1"/>
    <property type="molecule type" value="Genomic_DNA"/>
</dbReference>
<sequence length="88" mass="10448">MTHHRYDRRLPKRTEGFAWGRSINKVLGGPVLTWRLYRRDHRRTLLMHVLTYFAHEDRAVIAGHLRRARRHLRDKVGDLDLVAIEVAA</sequence>
<evidence type="ECO:0000313" key="1">
    <source>
        <dbReference type="EMBL" id="MDT3468653.1"/>
    </source>
</evidence>